<dbReference type="OrthoDB" id="7752111at2759"/>
<dbReference type="AlphaFoldDB" id="A0A6P8ZEE1"/>
<proteinExistence type="predicted"/>
<evidence type="ECO:0000313" key="3">
    <source>
        <dbReference type="Proteomes" id="UP000515160"/>
    </source>
</evidence>
<feature type="compositionally biased region" description="Low complexity" evidence="2">
    <location>
        <begin position="552"/>
        <end position="568"/>
    </location>
</feature>
<feature type="repeat" description="TPR" evidence="1">
    <location>
        <begin position="32"/>
        <end position="65"/>
    </location>
</feature>
<dbReference type="GeneID" id="117575907"/>
<dbReference type="PANTHER" id="PTHR21391:SF0">
    <property type="entry name" value="AT04489P-RELATED"/>
    <property type="match status" value="1"/>
</dbReference>
<protein>
    <submittedName>
        <fullName evidence="4">Uncharacterized protein LOC117575907 isoform X1</fullName>
    </submittedName>
</protein>
<sequence>MSGSNEAIVPSAGLKPHVQPWEMLKWSNSQLCSMYTDWGIYYERTGNLPASMRYLNKALDLDPNDTSALRRRAHVKRMQGRAPAALLDCSYAKAILRNNNPDGFDHKVNLEVSDSLYESNKLENALRSLHHNMRLFSYSKVQPVQNRLTVITENINDALSDATSPAAHRLINKMMHMKEGNRITKSSKPACDVLSILETEQEFLVPLERSRRKRQFKIYNERYLDKFWQDVGFLKELRENPNLLIDQFSESSANLKSMAEDSYKIARTFTKMLHTRCPMYCRNAGKNELYQQENLFRIQYQTRRNMFKILRTIRNLIRSNKMNKLTKFVDEVMGNYVTVKTNRIMPWKFEFVNEVYNYLGLARINEYKIPTDMKILGGRQRLMKLFKIPTELDLGRQNKFENIFLRRQFVVDPKTEKFKKLSARYEYRMRFAKYPIERSYLYHEYAQAHLNINSFDACCLLARKSIDEALRCNSYIWAVLSALVACKAHTILGKVEKQKEMLHEAFRLAKKLKSIDLCLFIDICLKVNTEEIDLKKHMVTPDGSIRKRSRRSGSSSEVTPSESSLEGL</sequence>
<dbReference type="PANTHER" id="PTHR21391">
    <property type="entry name" value="AT04489P-RELATED"/>
    <property type="match status" value="1"/>
</dbReference>
<organism evidence="3 4">
    <name type="scientific">Drosophila albomicans</name>
    <name type="common">Fruit fly</name>
    <dbReference type="NCBI Taxonomy" id="7291"/>
    <lineage>
        <taxon>Eukaryota</taxon>
        <taxon>Metazoa</taxon>
        <taxon>Ecdysozoa</taxon>
        <taxon>Arthropoda</taxon>
        <taxon>Hexapoda</taxon>
        <taxon>Insecta</taxon>
        <taxon>Pterygota</taxon>
        <taxon>Neoptera</taxon>
        <taxon>Endopterygota</taxon>
        <taxon>Diptera</taxon>
        <taxon>Brachycera</taxon>
        <taxon>Muscomorpha</taxon>
        <taxon>Ephydroidea</taxon>
        <taxon>Drosophilidae</taxon>
        <taxon>Drosophila</taxon>
    </lineage>
</organism>
<evidence type="ECO:0000256" key="2">
    <source>
        <dbReference type="SAM" id="MobiDB-lite"/>
    </source>
</evidence>
<reference evidence="4" key="1">
    <citation type="submission" date="2025-08" db="UniProtKB">
        <authorList>
            <consortium name="RefSeq"/>
        </authorList>
    </citation>
    <scope>IDENTIFICATION</scope>
    <source>
        <strain evidence="4">15112-1751.03</strain>
        <tissue evidence="4">Whole Adult</tissue>
    </source>
</reference>
<dbReference type="SUPFAM" id="SSF48452">
    <property type="entry name" value="TPR-like"/>
    <property type="match status" value="1"/>
</dbReference>
<feature type="region of interest" description="Disordered" evidence="2">
    <location>
        <begin position="544"/>
        <end position="568"/>
    </location>
</feature>
<evidence type="ECO:0000256" key="1">
    <source>
        <dbReference type="PROSITE-ProRule" id="PRU00339"/>
    </source>
</evidence>
<name>A0A6P8ZEE1_DROAB</name>
<dbReference type="PROSITE" id="PS50005">
    <property type="entry name" value="TPR"/>
    <property type="match status" value="1"/>
</dbReference>
<accession>A0A6P8ZEE1</accession>
<dbReference type="InterPro" id="IPR019734">
    <property type="entry name" value="TPR_rpt"/>
</dbReference>
<dbReference type="Gene3D" id="1.25.40.10">
    <property type="entry name" value="Tetratricopeptide repeat domain"/>
    <property type="match status" value="1"/>
</dbReference>
<dbReference type="SMART" id="SM00028">
    <property type="entry name" value="TPR"/>
    <property type="match status" value="2"/>
</dbReference>
<keyword evidence="3" id="KW-1185">Reference proteome</keyword>
<keyword evidence="1" id="KW-0802">TPR repeat</keyword>
<dbReference type="RefSeq" id="XP_034116242.1">
    <property type="nucleotide sequence ID" value="XM_034260351.2"/>
</dbReference>
<gene>
    <name evidence="4" type="primary">LOC117575907</name>
</gene>
<dbReference type="InterPro" id="IPR011990">
    <property type="entry name" value="TPR-like_helical_dom_sf"/>
</dbReference>
<dbReference type="Proteomes" id="UP000515160">
    <property type="component" value="Chromosome 2R"/>
</dbReference>
<evidence type="ECO:0000313" key="4">
    <source>
        <dbReference type="RefSeq" id="XP_034116242.1"/>
    </source>
</evidence>